<feature type="transmembrane region" description="Helical" evidence="7">
    <location>
        <begin position="423"/>
        <end position="443"/>
    </location>
</feature>
<proteinExistence type="inferred from homology"/>
<comment type="similarity">
    <text evidence="6">Belongs to the ABC-4 integral membrane protein family.</text>
</comment>
<evidence type="ECO:0000256" key="2">
    <source>
        <dbReference type="ARBA" id="ARBA00022475"/>
    </source>
</evidence>
<feature type="transmembrane region" description="Helical" evidence="7">
    <location>
        <begin position="256"/>
        <end position="279"/>
    </location>
</feature>
<evidence type="ECO:0000313" key="10">
    <source>
        <dbReference type="Proteomes" id="UP000621500"/>
    </source>
</evidence>
<keyword evidence="2" id="KW-1003">Cell membrane</keyword>
<reference evidence="9 10" key="1">
    <citation type="submission" date="2021-01" db="EMBL/GenBank/DDBJ databases">
        <title>Whole genome shotgun sequence of Plantactinospora mayteni NBRC 109088.</title>
        <authorList>
            <person name="Komaki H."/>
            <person name="Tamura T."/>
        </authorList>
    </citation>
    <scope>NUCLEOTIDE SEQUENCE [LARGE SCALE GENOMIC DNA]</scope>
    <source>
        <strain evidence="9 10">NBRC 109088</strain>
    </source>
</reference>
<feature type="transmembrane region" description="Helical" evidence="7">
    <location>
        <begin position="772"/>
        <end position="797"/>
    </location>
</feature>
<evidence type="ECO:0000256" key="3">
    <source>
        <dbReference type="ARBA" id="ARBA00022692"/>
    </source>
</evidence>
<evidence type="ECO:0000256" key="4">
    <source>
        <dbReference type="ARBA" id="ARBA00022989"/>
    </source>
</evidence>
<feature type="transmembrane region" description="Helical" evidence="7">
    <location>
        <begin position="300"/>
        <end position="329"/>
    </location>
</feature>
<dbReference type="PANTHER" id="PTHR30572:SF4">
    <property type="entry name" value="ABC TRANSPORTER PERMEASE YTRF"/>
    <property type="match status" value="1"/>
</dbReference>
<dbReference type="InterPro" id="IPR003838">
    <property type="entry name" value="ABC3_permease_C"/>
</dbReference>
<evidence type="ECO:0000313" key="9">
    <source>
        <dbReference type="EMBL" id="GIG98484.1"/>
    </source>
</evidence>
<sequence length="842" mass="85199">MTGEWRGSWRTATRIARRSARRNRGRSALILLMLFLPGYAATLLVVSWANVAGLDRSVEYRIGAADLLLAAKPDELARVAGTLPPGSRTVPLGTGRTVVSLPGGGLAGYEYEATDPTDPLNRGRYVLRAGVPPRAAAEVALTRALADRLGARLGAEIEAGMPQRRLTVVGIVDLSRSLKLAALVVPPDTSLSSGVSRSLLVDVAGDPAAWVRPPVGPAEVIEYPNGGSIGLGQNYSVTDREALAPTPQSRALQAGATALVVSFAAAQVVLLSGAAFLVGARRQRRELALVAAAGGSPRQVARIVLAGGLLLGAVAAGAGVGLGLATFALVGPTVERIADHPIVDVGIPYGSVLLVGALTVVIGLAAAYLPARSAGRTSVRDALGGLRLRPGADLGWLAVGLALLAGGAAILRYSAHPDGRIELIAAGGVILLVGVAATAPALVRGVGRIAPLLPLAARLALRHAARHHVRTAAAVVAVGAAVAGSVALTLVGAARGEAAAVWRDARDGQILLPAEAATTLGPDGIGRFAATLPARSAVALRTATDPERPGTSVVLPGAPAVGVRDGAMSVASQQYGIAVGGAETIRAVTAREPTTAELAALRDGAAVLFNDALAVDGRVAIRAGEDGPEAVPAVVAVRGEYFQDLPGILISEATARRVGLAVSPGKLLVDTVRTPRADEVAAATTVLLRAQLAAAPVPSAPLAVEPAAVRQTAPEATRTMFYLLVAVSAVVTVAASIVAVGLATAEMRADLSTMTAVGAGPGTGRRIRAGQAAVVVGLGAPLGLLAGLGPAAGYVAFNSAADWHTPWGRLLLVVLVPPVVATLLAGTLVRTRVRTRLVRRPG</sequence>
<organism evidence="9 10">
    <name type="scientific">Plantactinospora mayteni</name>
    <dbReference type="NCBI Taxonomy" id="566021"/>
    <lineage>
        <taxon>Bacteria</taxon>
        <taxon>Bacillati</taxon>
        <taxon>Actinomycetota</taxon>
        <taxon>Actinomycetes</taxon>
        <taxon>Micromonosporales</taxon>
        <taxon>Micromonosporaceae</taxon>
        <taxon>Plantactinospora</taxon>
    </lineage>
</organism>
<dbReference type="RefSeq" id="WP_203859921.1">
    <property type="nucleotide sequence ID" value="NZ_BAAAZQ010000041.1"/>
</dbReference>
<feature type="transmembrane region" description="Helical" evidence="7">
    <location>
        <begin position="720"/>
        <end position="745"/>
    </location>
</feature>
<keyword evidence="10" id="KW-1185">Reference proteome</keyword>
<feature type="domain" description="ABC3 transporter permease C-terminal" evidence="8">
    <location>
        <begin position="261"/>
        <end position="378"/>
    </location>
</feature>
<evidence type="ECO:0000256" key="7">
    <source>
        <dbReference type="SAM" id="Phobius"/>
    </source>
</evidence>
<gene>
    <name evidence="9" type="ORF">Pma05_50570</name>
</gene>
<feature type="transmembrane region" description="Helical" evidence="7">
    <location>
        <begin position="472"/>
        <end position="494"/>
    </location>
</feature>
<dbReference type="PANTHER" id="PTHR30572">
    <property type="entry name" value="MEMBRANE COMPONENT OF TRANSPORTER-RELATED"/>
    <property type="match status" value="1"/>
</dbReference>
<feature type="transmembrane region" description="Helical" evidence="7">
    <location>
        <begin position="809"/>
        <end position="829"/>
    </location>
</feature>
<feature type="transmembrane region" description="Helical" evidence="7">
    <location>
        <begin position="392"/>
        <end position="411"/>
    </location>
</feature>
<evidence type="ECO:0000259" key="8">
    <source>
        <dbReference type="Pfam" id="PF02687"/>
    </source>
</evidence>
<dbReference type="EMBL" id="BONX01000035">
    <property type="protein sequence ID" value="GIG98484.1"/>
    <property type="molecule type" value="Genomic_DNA"/>
</dbReference>
<keyword evidence="4 7" id="KW-1133">Transmembrane helix</keyword>
<evidence type="ECO:0000256" key="1">
    <source>
        <dbReference type="ARBA" id="ARBA00004651"/>
    </source>
</evidence>
<dbReference type="Pfam" id="PF02687">
    <property type="entry name" value="FtsX"/>
    <property type="match status" value="1"/>
</dbReference>
<protein>
    <recommendedName>
        <fullName evidence="8">ABC3 transporter permease C-terminal domain-containing protein</fullName>
    </recommendedName>
</protein>
<comment type="caution">
    <text evidence="9">The sequence shown here is derived from an EMBL/GenBank/DDBJ whole genome shotgun (WGS) entry which is preliminary data.</text>
</comment>
<dbReference type="InterPro" id="IPR050250">
    <property type="entry name" value="Macrolide_Exporter_MacB"/>
</dbReference>
<keyword evidence="3 7" id="KW-0812">Transmembrane</keyword>
<accession>A0ABQ4EUZ4</accession>
<evidence type="ECO:0000256" key="6">
    <source>
        <dbReference type="ARBA" id="ARBA00038076"/>
    </source>
</evidence>
<comment type="subcellular location">
    <subcellularLocation>
        <location evidence="1">Cell membrane</location>
        <topology evidence="1">Multi-pass membrane protein</topology>
    </subcellularLocation>
</comment>
<keyword evidence="5 7" id="KW-0472">Membrane</keyword>
<name>A0ABQ4EUZ4_9ACTN</name>
<dbReference type="Proteomes" id="UP000621500">
    <property type="component" value="Unassembled WGS sequence"/>
</dbReference>
<feature type="transmembrane region" description="Helical" evidence="7">
    <location>
        <begin position="349"/>
        <end position="371"/>
    </location>
</feature>
<evidence type="ECO:0000256" key="5">
    <source>
        <dbReference type="ARBA" id="ARBA00023136"/>
    </source>
</evidence>